<evidence type="ECO:0000313" key="3">
    <source>
        <dbReference type="Proteomes" id="UP000694925"/>
    </source>
</evidence>
<sequence>MILILRNCMLNRGKLFTQEIISLKRTFTYRTYNNVKKYLPALQAKYLSTESNKNVDKELIYTGNINAKVRNLKLFSLVSTVGSMTLQPFLYMNMTDENSATTLAMIFALANLIAIGSPVLVHALAKRYVLEMYYNPQEKEYIAKVYSFFFKRNEIKFNPDEVSEPQTRFTGIFTSCYAKNYPLLFDPSLFTNPQHYTIIMGYNKPIVLEVEKLKIPPPVNRLPMMGHASQIEESKNKVKI</sequence>
<dbReference type="InterPro" id="IPR009724">
    <property type="entry name" value="TMEM70"/>
</dbReference>
<accession>A0AAJ7J0G2</accession>
<name>A0AAJ7J0G2_9HYME</name>
<dbReference type="InterPro" id="IPR045325">
    <property type="entry name" value="TMEM70/TMEM186/TMEM223"/>
</dbReference>
<dbReference type="GeneID" id="108625557"/>
<dbReference type="GO" id="GO:0033615">
    <property type="term" value="P:mitochondrial proton-transporting ATP synthase complex assembly"/>
    <property type="evidence" value="ECO:0007669"/>
    <property type="project" value="TreeGrafter"/>
</dbReference>
<feature type="transmembrane region" description="Helical" evidence="2">
    <location>
        <begin position="74"/>
        <end position="91"/>
    </location>
</feature>
<dbReference type="GO" id="GO:0031966">
    <property type="term" value="C:mitochondrial membrane"/>
    <property type="evidence" value="ECO:0007669"/>
    <property type="project" value="TreeGrafter"/>
</dbReference>
<dbReference type="Proteomes" id="UP000694925">
    <property type="component" value="Unplaced"/>
</dbReference>
<dbReference type="RefSeq" id="XP_017881146.1">
    <property type="nucleotide sequence ID" value="XM_018025657.2"/>
</dbReference>
<organism evidence="3 4">
    <name type="scientific">Ceratina calcarata</name>
    <dbReference type="NCBI Taxonomy" id="156304"/>
    <lineage>
        <taxon>Eukaryota</taxon>
        <taxon>Metazoa</taxon>
        <taxon>Ecdysozoa</taxon>
        <taxon>Arthropoda</taxon>
        <taxon>Hexapoda</taxon>
        <taxon>Insecta</taxon>
        <taxon>Pterygota</taxon>
        <taxon>Neoptera</taxon>
        <taxon>Endopterygota</taxon>
        <taxon>Hymenoptera</taxon>
        <taxon>Apocrita</taxon>
        <taxon>Aculeata</taxon>
        <taxon>Apoidea</taxon>
        <taxon>Anthophila</taxon>
        <taxon>Apidae</taxon>
        <taxon>Ceratina</taxon>
        <taxon>Zadontomerus</taxon>
    </lineage>
</organism>
<keyword evidence="2" id="KW-0472">Membrane</keyword>
<dbReference type="PANTHER" id="PTHR13281:SF0">
    <property type="entry name" value="TRANSMEMBRANE PROTEIN 70, MITOCHONDRIAL"/>
    <property type="match status" value="1"/>
</dbReference>
<keyword evidence="2 4" id="KW-0812">Transmembrane</keyword>
<evidence type="ECO:0000313" key="4">
    <source>
        <dbReference type="RefSeq" id="XP_017881146.1"/>
    </source>
</evidence>
<evidence type="ECO:0000256" key="2">
    <source>
        <dbReference type="SAM" id="Phobius"/>
    </source>
</evidence>
<gene>
    <name evidence="4" type="primary">LOC108625557</name>
</gene>
<comment type="similarity">
    <text evidence="1">Belongs to the TMEM70 family.</text>
</comment>
<reference evidence="4" key="1">
    <citation type="submission" date="2025-08" db="UniProtKB">
        <authorList>
            <consortium name="RefSeq"/>
        </authorList>
    </citation>
    <scope>IDENTIFICATION</scope>
    <source>
        <tissue evidence="4">Whole body</tissue>
    </source>
</reference>
<feature type="transmembrane region" description="Helical" evidence="2">
    <location>
        <begin position="103"/>
        <end position="125"/>
    </location>
</feature>
<proteinExistence type="inferred from homology"/>
<keyword evidence="2" id="KW-1133">Transmembrane helix</keyword>
<dbReference type="AlphaFoldDB" id="A0AAJ7J0G2"/>
<protein>
    <submittedName>
        <fullName evidence="4">Transmembrane protein 70 homolog, mitochondrial</fullName>
    </submittedName>
</protein>
<keyword evidence="3" id="KW-1185">Reference proteome</keyword>
<dbReference type="KEGG" id="ccal:108625557"/>
<dbReference type="PANTHER" id="PTHR13281">
    <property type="entry name" value="TRANSMEMBRANE PROTEIN 70, MITOCHONDRIAL"/>
    <property type="match status" value="1"/>
</dbReference>
<evidence type="ECO:0000256" key="1">
    <source>
        <dbReference type="ARBA" id="ARBA00005280"/>
    </source>
</evidence>
<dbReference type="Pfam" id="PF06979">
    <property type="entry name" value="TMEM70"/>
    <property type="match status" value="1"/>
</dbReference>